<feature type="domain" description="VWFD" evidence="4">
    <location>
        <begin position="120"/>
        <end position="305"/>
    </location>
</feature>
<dbReference type="InterPro" id="IPR001846">
    <property type="entry name" value="VWF_type-D"/>
</dbReference>
<dbReference type="RefSeq" id="XP_002733021.1">
    <property type="nucleotide sequence ID" value="XM_002732975.1"/>
</dbReference>
<dbReference type="GeneID" id="100366349"/>
<accession>A0ABM0GM82</accession>
<keyword evidence="5" id="KW-1185">Reference proteome</keyword>
<keyword evidence="1" id="KW-1015">Disulfide bond</keyword>
<evidence type="ECO:0000313" key="6">
    <source>
        <dbReference type="RefSeq" id="XP_002733021.1"/>
    </source>
</evidence>
<dbReference type="SMART" id="SM00216">
    <property type="entry name" value="VWD"/>
    <property type="match status" value="1"/>
</dbReference>
<dbReference type="InterPro" id="IPR050780">
    <property type="entry name" value="Mucin_vWF_Thrombospondin_sf"/>
</dbReference>
<evidence type="ECO:0000256" key="3">
    <source>
        <dbReference type="SAM" id="SignalP"/>
    </source>
</evidence>
<dbReference type="Proteomes" id="UP000694865">
    <property type="component" value="Unplaced"/>
</dbReference>
<keyword evidence="2" id="KW-0325">Glycoprotein</keyword>
<proteinExistence type="predicted"/>
<feature type="chain" id="PRO_5046257826" evidence="3">
    <location>
        <begin position="21"/>
        <end position="306"/>
    </location>
</feature>
<organism evidence="5 6">
    <name type="scientific">Saccoglossus kowalevskii</name>
    <name type="common">Acorn worm</name>
    <dbReference type="NCBI Taxonomy" id="10224"/>
    <lineage>
        <taxon>Eukaryota</taxon>
        <taxon>Metazoa</taxon>
        <taxon>Hemichordata</taxon>
        <taxon>Enteropneusta</taxon>
        <taxon>Harrimaniidae</taxon>
        <taxon>Saccoglossus</taxon>
    </lineage>
</organism>
<name>A0ABM0GM82_SACKO</name>
<protein>
    <submittedName>
        <fullName evidence="6">Zonadhesin-like</fullName>
    </submittedName>
</protein>
<dbReference type="PANTHER" id="PTHR11339">
    <property type="entry name" value="EXTRACELLULAR MATRIX GLYCOPROTEIN RELATED"/>
    <property type="match status" value="1"/>
</dbReference>
<dbReference type="PROSITE" id="PS51233">
    <property type="entry name" value="VWFD"/>
    <property type="match status" value="1"/>
</dbReference>
<feature type="signal peptide" evidence="3">
    <location>
        <begin position="1"/>
        <end position="20"/>
    </location>
</feature>
<reference evidence="6" key="1">
    <citation type="submission" date="2025-08" db="UniProtKB">
        <authorList>
            <consortium name="RefSeq"/>
        </authorList>
    </citation>
    <scope>IDENTIFICATION</scope>
    <source>
        <tissue evidence="6">Testes</tissue>
    </source>
</reference>
<evidence type="ECO:0000256" key="1">
    <source>
        <dbReference type="ARBA" id="ARBA00023157"/>
    </source>
</evidence>
<evidence type="ECO:0000313" key="5">
    <source>
        <dbReference type="Proteomes" id="UP000694865"/>
    </source>
</evidence>
<gene>
    <name evidence="6" type="primary">LOC100366349</name>
</gene>
<evidence type="ECO:0000256" key="2">
    <source>
        <dbReference type="ARBA" id="ARBA00023180"/>
    </source>
</evidence>
<dbReference type="Pfam" id="PF00094">
    <property type="entry name" value="VWD"/>
    <property type="match status" value="1"/>
</dbReference>
<keyword evidence="3" id="KW-0732">Signal</keyword>
<evidence type="ECO:0000259" key="4">
    <source>
        <dbReference type="PROSITE" id="PS51233"/>
    </source>
</evidence>
<sequence>MVHLTVVAALLLSSTILTMGDENHDVEKRKVEVGITSLIMKECGRLAEVKITVGNSRNKRIKLTVRVISSNRKTTKKTMTISNRKINQVADVGVRGEGNWIVTLCKRRSPNVCYDQRELSCSGVEKDPHFTTFDGVKFNFQGLCTYVLTQDCTSMTNPSFKITADFRGKYSELREKPLTRVEAVNIHIGGKQLLRIMKDNHFLIGGELFTNASALLENGNGKVEIKDEHLYVEIQSPRISLIWTKSIRAVHIELKDPAMHGNVCGLLGNYNGNPDDDFMRPNGEILFRPDIYELGDTWTVPGSCDY</sequence>